<dbReference type="PANTHER" id="PTHR38792">
    <property type="entry name" value="BNR/ASP-BOX REPEAT DOMAIN PROTEIN (AFU_ORTHOLOGUE AFUA_7G06430)-RELATED"/>
    <property type="match status" value="1"/>
</dbReference>
<dbReference type="InterPro" id="IPR036278">
    <property type="entry name" value="Sialidase_sf"/>
</dbReference>
<dbReference type="EMBL" id="ML769393">
    <property type="protein sequence ID" value="KAE9407984.1"/>
    <property type="molecule type" value="Genomic_DNA"/>
</dbReference>
<accession>A0A6A4IGT1</accession>
<feature type="signal peptide" evidence="1">
    <location>
        <begin position="1"/>
        <end position="22"/>
    </location>
</feature>
<evidence type="ECO:0000256" key="1">
    <source>
        <dbReference type="SAM" id="SignalP"/>
    </source>
</evidence>
<evidence type="ECO:0000313" key="3">
    <source>
        <dbReference type="Proteomes" id="UP000799118"/>
    </source>
</evidence>
<dbReference type="AlphaFoldDB" id="A0A6A4IGT1"/>
<dbReference type="PANTHER" id="PTHR38792:SF3">
    <property type="entry name" value="BNR_ASP-BOX REPEAT DOMAIN PROTEIN (AFU_ORTHOLOGUE AFUA_7G06430)-RELATED"/>
    <property type="match status" value="1"/>
</dbReference>
<feature type="chain" id="PRO_5025551536" evidence="1">
    <location>
        <begin position="23"/>
        <end position="374"/>
    </location>
</feature>
<sequence>MYSSGPLLALLAASLFATSVPAHPTSLPTREVELLHNVTIFTPPSTYTIPRTLYARTLLLETDDDEKDVLLATWENYTPDPELPYFPIFRSTDGGLTWAEISRVTDQVNGWGLRYQPFLYELPSAFGGFAAGTILCAGNSIPADLSATQIDLYASTDSGLTWKFVSKIASGGTAEPIDGLTPIWEPFLMLYEDEMILVHQTSTDLLTWGDVVDDVAYDVYDDRPGMTTVALLPNGSYIMTYEFFGAPEAAFAAYYRISDDPTAFNSAPGQVIQATDGTIPTSSPYITWSPAGGANGTLAVNAASDTDVYLNRCLGAPNAWTRVSTTEIASYSRNLRVLPNDILLITAAGPLGGSDNSVTTSSMDLSAITLAACD</sequence>
<proteinExistence type="predicted"/>
<dbReference type="SUPFAM" id="SSF50939">
    <property type="entry name" value="Sialidases"/>
    <property type="match status" value="1"/>
</dbReference>
<dbReference type="CDD" id="cd15482">
    <property type="entry name" value="Sialidase_non-viral"/>
    <property type="match status" value="1"/>
</dbReference>
<dbReference type="Gene3D" id="2.120.10.10">
    <property type="match status" value="1"/>
</dbReference>
<dbReference type="Proteomes" id="UP000799118">
    <property type="component" value="Unassembled WGS sequence"/>
</dbReference>
<dbReference type="OrthoDB" id="2130735at2759"/>
<name>A0A6A4IGT1_9AGAR</name>
<protein>
    <submittedName>
        <fullName evidence="2">BNR/Asp-box repeat protein</fullName>
    </submittedName>
</protein>
<reference evidence="2" key="1">
    <citation type="journal article" date="2019" name="Environ. Microbiol.">
        <title>Fungal ecological strategies reflected in gene transcription - a case study of two litter decomposers.</title>
        <authorList>
            <person name="Barbi F."/>
            <person name="Kohler A."/>
            <person name="Barry K."/>
            <person name="Baskaran P."/>
            <person name="Daum C."/>
            <person name="Fauchery L."/>
            <person name="Ihrmark K."/>
            <person name="Kuo A."/>
            <person name="LaButti K."/>
            <person name="Lipzen A."/>
            <person name="Morin E."/>
            <person name="Grigoriev I.V."/>
            <person name="Henrissat B."/>
            <person name="Lindahl B."/>
            <person name="Martin F."/>
        </authorList>
    </citation>
    <scope>NUCLEOTIDE SEQUENCE</scope>
    <source>
        <strain evidence="2">JB14</strain>
    </source>
</reference>
<evidence type="ECO:0000313" key="2">
    <source>
        <dbReference type="EMBL" id="KAE9407984.1"/>
    </source>
</evidence>
<keyword evidence="1" id="KW-0732">Signal</keyword>
<keyword evidence="3" id="KW-1185">Reference proteome</keyword>
<organism evidence="2 3">
    <name type="scientific">Gymnopus androsaceus JB14</name>
    <dbReference type="NCBI Taxonomy" id="1447944"/>
    <lineage>
        <taxon>Eukaryota</taxon>
        <taxon>Fungi</taxon>
        <taxon>Dikarya</taxon>
        <taxon>Basidiomycota</taxon>
        <taxon>Agaricomycotina</taxon>
        <taxon>Agaricomycetes</taxon>
        <taxon>Agaricomycetidae</taxon>
        <taxon>Agaricales</taxon>
        <taxon>Marasmiineae</taxon>
        <taxon>Omphalotaceae</taxon>
        <taxon>Gymnopus</taxon>
    </lineage>
</organism>
<gene>
    <name evidence="2" type="ORF">BT96DRAFT_914329</name>
</gene>